<name>A0A511MNG9_9NOCA</name>
<evidence type="ECO:0000313" key="2">
    <source>
        <dbReference type="Proteomes" id="UP000321424"/>
    </source>
</evidence>
<dbReference type="EMBL" id="BJXA01000060">
    <property type="protein sequence ID" value="GEM42001.1"/>
    <property type="molecule type" value="Genomic_DNA"/>
</dbReference>
<evidence type="ECO:0000313" key="1">
    <source>
        <dbReference type="EMBL" id="GEM42001.1"/>
    </source>
</evidence>
<comment type="caution">
    <text evidence="1">The sequence shown here is derived from an EMBL/GenBank/DDBJ whole genome shotgun (WGS) entry which is preliminary data.</text>
</comment>
<reference evidence="1 2" key="1">
    <citation type="submission" date="2019-07" db="EMBL/GenBank/DDBJ databases">
        <title>Whole genome shotgun sequence of Nocardia ninae NBRC 108245.</title>
        <authorList>
            <person name="Hosoyama A."/>
            <person name="Uohara A."/>
            <person name="Ohji S."/>
            <person name="Ichikawa N."/>
        </authorList>
    </citation>
    <scope>NUCLEOTIDE SEQUENCE [LARGE SCALE GENOMIC DNA]</scope>
    <source>
        <strain evidence="1 2">NBRC 108245</strain>
    </source>
</reference>
<dbReference type="Proteomes" id="UP000321424">
    <property type="component" value="Unassembled WGS sequence"/>
</dbReference>
<keyword evidence="2" id="KW-1185">Reference proteome</keyword>
<accession>A0A511MNG9</accession>
<gene>
    <name evidence="1" type="ORF">NN4_65200</name>
</gene>
<protein>
    <submittedName>
        <fullName evidence="1">Uncharacterized protein</fullName>
    </submittedName>
</protein>
<sequence>MFLVQPDIAPDDTQLFYDLFHLNVSLVPPGAAITLPSPIEATRDLPHWVTAPCNDFRPSGVLVLDALSACTGAKLGRSFDTVAAR</sequence>
<organism evidence="1 2">
    <name type="scientific">Nocardia ninae NBRC 108245</name>
    <dbReference type="NCBI Taxonomy" id="1210091"/>
    <lineage>
        <taxon>Bacteria</taxon>
        <taxon>Bacillati</taxon>
        <taxon>Actinomycetota</taxon>
        <taxon>Actinomycetes</taxon>
        <taxon>Mycobacteriales</taxon>
        <taxon>Nocardiaceae</taxon>
        <taxon>Nocardia</taxon>
    </lineage>
</organism>
<proteinExistence type="predicted"/>
<dbReference type="AlphaFoldDB" id="A0A511MNG9"/>